<reference evidence="1" key="2">
    <citation type="submission" date="2023-05" db="EMBL/GenBank/DDBJ databases">
        <authorList>
            <consortium name="Lawrence Berkeley National Laboratory"/>
            <person name="Steindorff A."/>
            <person name="Hensen N."/>
            <person name="Bonometti L."/>
            <person name="Westerberg I."/>
            <person name="Brannstrom I.O."/>
            <person name="Guillou S."/>
            <person name="Cros-Aarteil S."/>
            <person name="Calhoun S."/>
            <person name="Haridas S."/>
            <person name="Kuo A."/>
            <person name="Mondo S."/>
            <person name="Pangilinan J."/>
            <person name="Riley R."/>
            <person name="Labutti K."/>
            <person name="Andreopoulos B."/>
            <person name="Lipzen A."/>
            <person name="Chen C."/>
            <person name="Yanf M."/>
            <person name="Daum C."/>
            <person name="Ng V."/>
            <person name="Clum A."/>
            <person name="Ohm R."/>
            <person name="Martin F."/>
            <person name="Silar P."/>
            <person name="Natvig D."/>
            <person name="Lalanne C."/>
            <person name="Gautier V."/>
            <person name="Ament-Velasquez S.L."/>
            <person name="Kruys A."/>
            <person name="Hutchinson M.I."/>
            <person name="Powell A.J."/>
            <person name="Barry K."/>
            <person name="Miller A.N."/>
            <person name="Grigoriev I.V."/>
            <person name="Debuchy R."/>
            <person name="Gladieux P."/>
            <person name="Thoren M.H."/>
            <person name="Johannesson H."/>
        </authorList>
    </citation>
    <scope>NUCLEOTIDE SEQUENCE</scope>
    <source>
        <strain evidence="1">PSN293</strain>
    </source>
</reference>
<comment type="caution">
    <text evidence="1">The sequence shown here is derived from an EMBL/GenBank/DDBJ whole genome shotgun (WGS) entry which is preliminary data.</text>
</comment>
<dbReference type="PANTHER" id="PTHR33112:SF12">
    <property type="entry name" value="HETEROKARYON INCOMPATIBILITY DOMAIN-CONTAINING PROTEIN"/>
    <property type="match status" value="1"/>
</dbReference>
<evidence type="ECO:0008006" key="3">
    <source>
        <dbReference type="Google" id="ProtNLM"/>
    </source>
</evidence>
<evidence type="ECO:0000313" key="2">
    <source>
        <dbReference type="Proteomes" id="UP001301769"/>
    </source>
</evidence>
<protein>
    <recommendedName>
        <fullName evidence="3">Heterokaryon incompatibility domain-containing protein</fullName>
    </recommendedName>
</protein>
<evidence type="ECO:0000313" key="1">
    <source>
        <dbReference type="EMBL" id="KAK4208730.1"/>
    </source>
</evidence>
<accession>A0AAN6Y006</accession>
<organism evidence="1 2">
    <name type="scientific">Rhypophila decipiens</name>
    <dbReference type="NCBI Taxonomy" id="261697"/>
    <lineage>
        <taxon>Eukaryota</taxon>
        <taxon>Fungi</taxon>
        <taxon>Dikarya</taxon>
        <taxon>Ascomycota</taxon>
        <taxon>Pezizomycotina</taxon>
        <taxon>Sordariomycetes</taxon>
        <taxon>Sordariomycetidae</taxon>
        <taxon>Sordariales</taxon>
        <taxon>Naviculisporaceae</taxon>
        <taxon>Rhypophila</taxon>
    </lineage>
</organism>
<reference evidence="1" key="1">
    <citation type="journal article" date="2023" name="Mol. Phylogenet. Evol.">
        <title>Genome-scale phylogeny and comparative genomics of the fungal order Sordariales.</title>
        <authorList>
            <person name="Hensen N."/>
            <person name="Bonometti L."/>
            <person name="Westerberg I."/>
            <person name="Brannstrom I.O."/>
            <person name="Guillou S."/>
            <person name="Cros-Aarteil S."/>
            <person name="Calhoun S."/>
            <person name="Haridas S."/>
            <person name="Kuo A."/>
            <person name="Mondo S."/>
            <person name="Pangilinan J."/>
            <person name="Riley R."/>
            <person name="LaButti K."/>
            <person name="Andreopoulos B."/>
            <person name="Lipzen A."/>
            <person name="Chen C."/>
            <person name="Yan M."/>
            <person name="Daum C."/>
            <person name="Ng V."/>
            <person name="Clum A."/>
            <person name="Steindorff A."/>
            <person name="Ohm R.A."/>
            <person name="Martin F."/>
            <person name="Silar P."/>
            <person name="Natvig D.O."/>
            <person name="Lalanne C."/>
            <person name="Gautier V."/>
            <person name="Ament-Velasquez S.L."/>
            <person name="Kruys A."/>
            <person name="Hutchinson M.I."/>
            <person name="Powell A.J."/>
            <person name="Barry K."/>
            <person name="Miller A.N."/>
            <person name="Grigoriev I.V."/>
            <person name="Debuchy R."/>
            <person name="Gladieux P."/>
            <person name="Hiltunen Thoren M."/>
            <person name="Johannesson H."/>
        </authorList>
    </citation>
    <scope>NUCLEOTIDE SEQUENCE</scope>
    <source>
        <strain evidence="1">PSN293</strain>
    </source>
</reference>
<proteinExistence type="predicted"/>
<name>A0AAN6Y006_9PEZI</name>
<dbReference type="PANTHER" id="PTHR33112">
    <property type="entry name" value="DOMAIN PROTEIN, PUTATIVE-RELATED"/>
    <property type="match status" value="1"/>
</dbReference>
<keyword evidence="2" id="KW-1185">Reference proteome</keyword>
<sequence>MVPHPPALEYALQSSSWSTRGWTFQERHLSTRCIYFSSDFVYFQCAEGRRCETGGDLLHWPDITPSPSYTDEKEEHPATPTNPLLSLGSCAAPSRPATMSTTHIPTEGYKYRRHRFDLYREIVETYSRRQLSFATDVLNAFTGVAGVLERNFETSFVYGLPACFLDHALLWAHECPWDRRLMAEFSSSSSERLPAKLFPSWSWAGWAGSVQYLLVTKGEGTYQRQEHEYAKSEISHFQTFHKGVLHEVFKDAASMAARETRNLGSYNRELILKTYPLYVAYEERRTLNMSGPDLGPGVLQFWADAVDGDAFTVESLDPGYAIVDREHGNVPSKQAVIRLLDRAKVHCGLMLAFESNNARAWHRLTQGPLEWIAISSFGDAHDRRGGLSTIDVEVRPFDERKLPYKGEGSGLVNIMLIEWDNAVAGRITIAQVHGLVWEEALPVRKHIRLA</sequence>
<dbReference type="EMBL" id="MU858231">
    <property type="protein sequence ID" value="KAK4208730.1"/>
    <property type="molecule type" value="Genomic_DNA"/>
</dbReference>
<dbReference type="Proteomes" id="UP001301769">
    <property type="component" value="Unassembled WGS sequence"/>
</dbReference>
<dbReference type="AlphaFoldDB" id="A0AAN6Y006"/>
<gene>
    <name evidence="1" type="ORF">QBC37DRAFT_296075</name>
</gene>